<feature type="transmembrane region" description="Helical" evidence="2">
    <location>
        <begin position="336"/>
        <end position="360"/>
    </location>
</feature>
<name>A0A813FGC7_POLGL</name>
<reference evidence="3" key="1">
    <citation type="submission" date="2021-02" db="EMBL/GenBank/DDBJ databases">
        <authorList>
            <person name="Dougan E. K."/>
            <person name="Rhodes N."/>
            <person name="Thang M."/>
            <person name="Chan C."/>
        </authorList>
    </citation>
    <scope>NUCLEOTIDE SEQUENCE</scope>
</reference>
<proteinExistence type="predicted"/>
<feature type="compositionally biased region" description="Low complexity" evidence="1">
    <location>
        <begin position="107"/>
        <end position="128"/>
    </location>
</feature>
<feature type="transmembrane region" description="Helical" evidence="2">
    <location>
        <begin position="386"/>
        <end position="408"/>
    </location>
</feature>
<gene>
    <name evidence="3" type="ORF">PGLA1383_LOCUS31019</name>
</gene>
<accession>A0A813FGC7</accession>
<feature type="region of interest" description="Disordered" evidence="1">
    <location>
        <begin position="71"/>
        <end position="128"/>
    </location>
</feature>
<evidence type="ECO:0000313" key="4">
    <source>
        <dbReference type="Proteomes" id="UP000654075"/>
    </source>
</evidence>
<evidence type="ECO:0000313" key="3">
    <source>
        <dbReference type="EMBL" id="CAE8613242.1"/>
    </source>
</evidence>
<evidence type="ECO:0000256" key="2">
    <source>
        <dbReference type="SAM" id="Phobius"/>
    </source>
</evidence>
<dbReference type="Proteomes" id="UP000654075">
    <property type="component" value="Unassembled WGS sequence"/>
</dbReference>
<evidence type="ECO:0000256" key="1">
    <source>
        <dbReference type="SAM" id="MobiDB-lite"/>
    </source>
</evidence>
<keyword evidence="2" id="KW-0812">Transmembrane</keyword>
<comment type="caution">
    <text evidence="3">The sequence shown here is derived from an EMBL/GenBank/DDBJ whole genome shotgun (WGS) entry which is preliminary data.</text>
</comment>
<dbReference type="EMBL" id="CAJNNV010025223">
    <property type="protein sequence ID" value="CAE8613242.1"/>
    <property type="molecule type" value="Genomic_DNA"/>
</dbReference>
<organism evidence="3 4">
    <name type="scientific">Polarella glacialis</name>
    <name type="common">Dinoflagellate</name>
    <dbReference type="NCBI Taxonomy" id="89957"/>
    <lineage>
        <taxon>Eukaryota</taxon>
        <taxon>Sar</taxon>
        <taxon>Alveolata</taxon>
        <taxon>Dinophyceae</taxon>
        <taxon>Suessiales</taxon>
        <taxon>Suessiaceae</taxon>
        <taxon>Polarella</taxon>
    </lineage>
</organism>
<protein>
    <recommendedName>
        <fullName evidence="5">C3H1-type domain-containing protein</fullName>
    </recommendedName>
</protein>
<keyword evidence="2" id="KW-0472">Membrane</keyword>
<evidence type="ECO:0008006" key="5">
    <source>
        <dbReference type="Google" id="ProtNLM"/>
    </source>
</evidence>
<keyword evidence="2" id="KW-1133">Transmembrane helix</keyword>
<keyword evidence="4" id="KW-1185">Reference proteome</keyword>
<sequence length="411" mass="46486">MPIFTLSRLFSNNINNKNNINDNNNNNTSRLFPEVEVANTFIHVKSQDPDEFVARRSGSSPPKMFKVISFSKQPQQESEAVRPEANQGGVASAEHVGFESPGRSSTQQQQQRQQHQQQQQQNQQQKMQTHQRGQCRPCSFQSVKADNCRLGDDCQFCHLCTYEDFMQKKNAGKHERRKRLRGEKRLLLQALFSEQRDGGESSSPEAAESRFCSPSSFATLARGEVRAEQRYCVGRATSQAVTILCPLPSPHSPEVRAEQRYCVGRAFSRSVAIFGSNAHVANTFIHVESEVLGAAVARVPDPTAAASAATASTYEDFVQKKNAGKHDRRKRLRGEWCYFCCSLCLLLFLLLLLVDLLLFISARRLREEKRPGLRPNTPFDTNQSNWYTTVCLMYSTVCIKPFVCLMLYPFV</sequence>
<dbReference type="AlphaFoldDB" id="A0A813FGC7"/>